<keyword evidence="3" id="KW-0732">Signal</keyword>
<keyword evidence="4 6" id="KW-0378">Hydrolase</keyword>
<feature type="active site" description="Charge relay system" evidence="6">
    <location>
        <position position="220"/>
    </location>
</feature>
<evidence type="ECO:0000256" key="3">
    <source>
        <dbReference type="ARBA" id="ARBA00022729"/>
    </source>
</evidence>
<dbReference type="PANTHER" id="PTHR43806">
    <property type="entry name" value="PEPTIDASE S8"/>
    <property type="match status" value="1"/>
</dbReference>
<dbReference type="PRINTS" id="PR00723">
    <property type="entry name" value="SUBTILISIN"/>
</dbReference>
<dbReference type="Gene3D" id="3.40.50.200">
    <property type="entry name" value="Peptidase S8/S53 domain"/>
    <property type="match status" value="1"/>
</dbReference>
<sequence>MNKLFFIAFFLLSFCGYSQEDAWVYFKDKPNAQFYFDNPLQMLSQRSLDRRTNQNIALDSKDVPIHQPYVDQIIAASGIEVKAKSKWFNAVHVRGAINDIQNLASLSFVDHIYFADRSLNTSGKMKKSSKISGINAVNKVLETTTIFDYGNSTNQIQMLNANLLHQQNFTGSGKIIAVMDAGFPSVDVAPPFQRLRDNNQILGGYNFVDRNSDFYTRNSHGTLVLSTMGGFQASQLVGTAPDANYYLFITEDADTENPIEESNWVEAAEMADSLGVDIITTSLGYFDYDNPNYSYTYSDMNGTTSFISKGADIAFSRGMICVASAGNSGSSPLNPHIAVPADAINVLAIGAVKSDEVYASFSSIGPSFDGRIKPDVMAQGQSAVVATVAGTVGTASGTSFSGPIMAGAIASFWQAVPNLTNQQVVDFVKQSADRYANPTNQYGYGIPDFQSALNSVQLSINDSTKGRFLVYPNPVSDKLFISFPTAFIEANISFYNVMGQIVFQKTIQNTDTTLSMTNLNSGIYFYKIYSNSFVQTGKIIRN</sequence>
<feature type="active site" description="Charge relay system" evidence="6">
    <location>
        <position position="399"/>
    </location>
</feature>
<evidence type="ECO:0000259" key="8">
    <source>
        <dbReference type="Pfam" id="PF00082"/>
    </source>
</evidence>
<dbReference type="Pfam" id="PF00082">
    <property type="entry name" value="Peptidase_S8"/>
    <property type="match status" value="1"/>
</dbReference>
<dbReference type="PANTHER" id="PTHR43806:SF67">
    <property type="entry name" value="EGF-LIKE DOMAIN-CONTAINING PROTEIN"/>
    <property type="match status" value="1"/>
</dbReference>
<protein>
    <submittedName>
        <fullName evidence="10">S8 family serine peptidase</fullName>
    </submittedName>
</protein>
<dbReference type="RefSeq" id="WP_290284638.1">
    <property type="nucleotide sequence ID" value="NZ_JAUFQN010000019.1"/>
</dbReference>
<keyword evidence="11" id="KW-1185">Reference proteome</keyword>
<dbReference type="EMBL" id="JBHMFB010000044">
    <property type="protein sequence ID" value="MFB9090481.1"/>
    <property type="molecule type" value="Genomic_DNA"/>
</dbReference>
<feature type="domain" description="Secretion system C-terminal sorting" evidence="9">
    <location>
        <begin position="470"/>
        <end position="540"/>
    </location>
</feature>
<name>A0ABV5GH73_9FLAO</name>
<dbReference type="InterPro" id="IPR026444">
    <property type="entry name" value="Secre_tail"/>
</dbReference>
<dbReference type="PROSITE" id="PS00136">
    <property type="entry name" value="SUBTILASE_ASP"/>
    <property type="match status" value="1"/>
</dbReference>
<dbReference type="InterPro" id="IPR015500">
    <property type="entry name" value="Peptidase_S8_subtilisin-rel"/>
</dbReference>
<feature type="domain" description="Peptidase S8/S53" evidence="8">
    <location>
        <begin position="171"/>
        <end position="445"/>
    </location>
</feature>
<evidence type="ECO:0000313" key="11">
    <source>
        <dbReference type="Proteomes" id="UP001589576"/>
    </source>
</evidence>
<keyword evidence="5 6" id="KW-0720">Serine protease</keyword>
<evidence type="ECO:0000259" key="9">
    <source>
        <dbReference type="Pfam" id="PF18962"/>
    </source>
</evidence>
<evidence type="ECO:0000256" key="2">
    <source>
        <dbReference type="ARBA" id="ARBA00022670"/>
    </source>
</evidence>
<dbReference type="PROSITE" id="PS00138">
    <property type="entry name" value="SUBTILASE_SER"/>
    <property type="match status" value="1"/>
</dbReference>
<dbReference type="InterPro" id="IPR000209">
    <property type="entry name" value="Peptidase_S8/S53_dom"/>
</dbReference>
<dbReference type="InterPro" id="IPR036852">
    <property type="entry name" value="Peptidase_S8/S53_dom_sf"/>
</dbReference>
<dbReference type="InterPro" id="IPR017317">
    <property type="entry name" value="Pept_S8_subtilisin_bacteroid-2"/>
</dbReference>
<evidence type="ECO:0000256" key="7">
    <source>
        <dbReference type="RuleBase" id="RU003355"/>
    </source>
</evidence>
<dbReference type="PIRSF" id="PIRSF037903">
    <property type="entry name" value="Subtilisin_rel_GFO_2223"/>
    <property type="match status" value="1"/>
</dbReference>
<dbReference type="CDD" id="cd07493">
    <property type="entry name" value="Peptidases_S8_9"/>
    <property type="match status" value="1"/>
</dbReference>
<evidence type="ECO:0000256" key="6">
    <source>
        <dbReference type="PROSITE-ProRule" id="PRU01240"/>
    </source>
</evidence>
<dbReference type="Pfam" id="PF18962">
    <property type="entry name" value="Por_Secre_tail"/>
    <property type="match status" value="1"/>
</dbReference>
<dbReference type="Proteomes" id="UP001589576">
    <property type="component" value="Unassembled WGS sequence"/>
</dbReference>
<organism evidence="10 11">
    <name type="scientific">Flavobacterium paronense</name>
    <dbReference type="NCBI Taxonomy" id="1392775"/>
    <lineage>
        <taxon>Bacteria</taxon>
        <taxon>Pseudomonadati</taxon>
        <taxon>Bacteroidota</taxon>
        <taxon>Flavobacteriia</taxon>
        <taxon>Flavobacteriales</taxon>
        <taxon>Flavobacteriaceae</taxon>
        <taxon>Flavobacterium</taxon>
    </lineage>
</organism>
<gene>
    <name evidence="10" type="ORF">ACFFUU_12765</name>
</gene>
<evidence type="ECO:0000256" key="1">
    <source>
        <dbReference type="ARBA" id="ARBA00011073"/>
    </source>
</evidence>
<evidence type="ECO:0000256" key="5">
    <source>
        <dbReference type="ARBA" id="ARBA00022825"/>
    </source>
</evidence>
<dbReference type="NCBIfam" id="TIGR04183">
    <property type="entry name" value="Por_Secre_tail"/>
    <property type="match status" value="1"/>
</dbReference>
<comment type="caution">
    <text evidence="10">The sequence shown here is derived from an EMBL/GenBank/DDBJ whole genome shotgun (WGS) entry which is preliminary data.</text>
</comment>
<proteinExistence type="inferred from homology"/>
<dbReference type="InterPro" id="IPR023827">
    <property type="entry name" value="Peptidase_S8_Asp-AS"/>
</dbReference>
<dbReference type="SUPFAM" id="SSF52743">
    <property type="entry name" value="Subtilisin-like"/>
    <property type="match status" value="1"/>
</dbReference>
<evidence type="ECO:0000256" key="4">
    <source>
        <dbReference type="ARBA" id="ARBA00022801"/>
    </source>
</evidence>
<dbReference type="InterPro" id="IPR023828">
    <property type="entry name" value="Peptidase_S8_Ser-AS"/>
</dbReference>
<reference evidence="10 11" key="1">
    <citation type="submission" date="2024-09" db="EMBL/GenBank/DDBJ databases">
        <authorList>
            <person name="Sun Q."/>
            <person name="Mori K."/>
        </authorList>
    </citation>
    <scope>NUCLEOTIDE SEQUENCE [LARGE SCALE GENOMIC DNA]</scope>
    <source>
        <strain evidence="10 11">CECT 8460</strain>
    </source>
</reference>
<dbReference type="InterPro" id="IPR050131">
    <property type="entry name" value="Peptidase_S8_subtilisin-like"/>
</dbReference>
<keyword evidence="2 6" id="KW-0645">Protease</keyword>
<dbReference type="PROSITE" id="PS51892">
    <property type="entry name" value="SUBTILASE"/>
    <property type="match status" value="1"/>
</dbReference>
<accession>A0ABV5GH73</accession>
<evidence type="ECO:0000313" key="10">
    <source>
        <dbReference type="EMBL" id="MFB9090481.1"/>
    </source>
</evidence>
<comment type="similarity">
    <text evidence="1 6 7">Belongs to the peptidase S8 family.</text>
</comment>
<feature type="active site" description="Charge relay system" evidence="6">
    <location>
        <position position="180"/>
    </location>
</feature>